<sequence length="97" mass="11396">MVKWVRLDTEQNNRGMQRYSGGFLRKLFGYCYEGKQSRPRGCDDKTDGPNNRKQCLLSPQQIIKIQNPGREDMFMNNTQELNNTQQRIEGCSMPRYS</sequence>
<evidence type="ECO:0000313" key="2">
    <source>
        <dbReference type="Proteomes" id="UP001519460"/>
    </source>
</evidence>
<keyword evidence="2" id="KW-1185">Reference proteome</keyword>
<gene>
    <name evidence="1" type="ORF">BaRGS_00039381</name>
</gene>
<evidence type="ECO:0000313" key="1">
    <source>
        <dbReference type="EMBL" id="KAK7456525.1"/>
    </source>
</evidence>
<accession>A0ABD0J363</accession>
<dbReference type="Proteomes" id="UP001519460">
    <property type="component" value="Unassembled WGS sequence"/>
</dbReference>
<comment type="caution">
    <text evidence="1">The sequence shown here is derived from an EMBL/GenBank/DDBJ whole genome shotgun (WGS) entry which is preliminary data.</text>
</comment>
<name>A0ABD0J363_9CAEN</name>
<protein>
    <submittedName>
        <fullName evidence="1">Uncharacterized protein</fullName>
    </submittedName>
</protein>
<reference evidence="1 2" key="1">
    <citation type="journal article" date="2023" name="Sci. Data">
        <title>Genome assembly of the Korean intertidal mud-creeper Batillaria attramentaria.</title>
        <authorList>
            <person name="Patra A.K."/>
            <person name="Ho P.T."/>
            <person name="Jun S."/>
            <person name="Lee S.J."/>
            <person name="Kim Y."/>
            <person name="Won Y.J."/>
        </authorList>
    </citation>
    <scope>NUCLEOTIDE SEQUENCE [LARGE SCALE GENOMIC DNA]</scope>
    <source>
        <strain evidence="1">Wonlab-2016</strain>
    </source>
</reference>
<dbReference type="EMBL" id="JACVVK020000684">
    <property type="protein sequence ID" value="KAK7456525.1"/>
    <property type="molecule type" value="Genomic_DNA"/>
</dbReference>
<organism evidence="1 2">
    <name type="scientific">Batillaria attramentaria</name>
    <dbReference type="NCBI Taxonomy" id="370345"/>
    <lineage>
        <taxon>Eukaryota</taxon>
        <taxon>Metazoa</taxon>
        <taxon>Spiralia</taxon>
        <taxon>Lophotrochozoa</taxon>
        <taxon>Mollusca</taxon>
        <taxon>Gastropoda</taxon>
        <taxon>Caenogastropoda</taxon>
        <taxon>Sorbeoconcha</taxon>
        <taxon>Cerithioidea</taxon>
        <taxon>Batillariidae</taxon>
        <taxon>Batillaria</taxon>
    </lineage>
</organism>
<proteinExistence type="predicted"/>
<dbReference type="AlphaFoldDB" id="A0ABD0J363"/>